<feature type="compositionally biased region" description="Low complexity" evidence="1">
    <location>
        <begin position="439"/>
        <end position="450"/>
    </location>
</feature>
<gene>
    <name evidence="2" type="ORF">RFI_00672</name>
</gene>
<keyword evidence="3" id="KW-1185">Reference proteome</keyword>
<proteinExistence type="predicted"/>
<evidence type="ECO:0000313" key="2">
    <source>
        <dbReference type="EMBL" id="ETO36387.1"/>
    </source>
</evidence>
<dbReference type="AlphaFoldDB" id="X6PFF6"/>
<comment type="caution">
    <text evidence="2">The sequence shown here is derived from an EMBL/GenBank/DDBJ whole genome shotgun (WGS) entry which is preliminary data.</text>
</comment>
<accession>X6PFF6</accession>
<feature type="region of interest" description="Disordered" evidence="1">
    <location>
        <begin position="102"/>
        <end position="293"/>
    </location>
</feature>
<feature type="compositionally biased region" description="Polar residues" evidence="1">
    <location>
        <begin position="247"/>
        <end position="259"/>
    </location>
</feature>
<feature type="non-terminal residue" evidence="2">
    <location>
        <position position="522"/>
    </location>
</feature>
<feature type="region of interest" description="Disordered" evidence="1">
    <location>
        <begin position="346"/>
        <end position="490"/>
    </location>
</feature>
<organism evidence="2 3">
    <name type="scientific">Reticulomyxa filosa</name>
    <dbReference type="NCBI Taxonomy" id="46433"/>
    <lineage>
        <taxon>Eukaryota</taxon>
        <taxon>Sar</taxon>
        <taxon>Rhizaria</taxon>
        <taxon>Retaria</taxon>
        <taxon>Foraminifera</taxon>
        <taxon>Monothalamids</taxon>
        <taxon>Reticulomyxidae</taxon>
        <taxon>Reticulomyxa</taxon>
    </lineage>
</organism>
<name>X6PFF6_RETFI</name>
<reference evidence="2 3" key="1">
    <citation type="journal article" date="2013" name="Curr. Biol.">
        <title>The Genome of the Foraminiferan Reticulomyxa filosa.</title>
        <authorList>
            <person name="Glockner G."/>
            <person name="Hulsmann N."/>
            <person name="Schleicher M."/>
            <person name="Noegel A.A."/>
            <person name="Eichinger L."/>
            <person name="Gallinger C."/>
            <person name="Pawlowski J."/>
            <person name="Sierra R."/>
            <person name="Euteneuer U."/>
            <person name="Pillet L."/>
            <person name="Moustafa A."/>
            <person name="Platzer M."/>
            <person name="Groth M."/>
            <person name="Szafranski K."/>
            <person name="Schliwa M."/>
        </authorList>
    </citation>
    <scope>NUCLEOTIDE SEQUENCE [LARGE SCALE GENOMIC DNA]</scope>
</reference>
<feature type="compositionally biased region" description="Low complexity" evidence="1">
    <location>
        <begin position="190"/>
        <end position="217"/>
    </location>
</feature>
<evidence type="ECO:0000256" key="1">
    <source>
        <dbReference type="SAM" id="MobiDB-lite"/>
    </source>
</evidence>
<dbReference type="Proteomes" id="UP000023152">
    <property type="component" value="Unassembled WGS sequence"/>
</dbReference>
<evidence type="ECO:0000313" key="3">
    <source>
        <dbReference type="Proteomes" id="UP000023152"/>
    </source>
</evidence>
<feature type="compositionally biased region" description="Low complexity" evidence="1">
    <location>
        <begin position="124"/>
        <end position="144"/>
    </location>
</feature>
<protein>
    <submittedName>
        <fullName evidence="2">Uncharacterized protein</fullName>
    </submittedName>
</protein>
<sequence>MGSTCACTKTNDVDINRKQHYKQTDDEAKPQKEKTEKQRLLNDDGNNEQNRKASVQERIAQLNKGSDVETSTKPASVLLLNFAFFKKKKMLLFQTRTPFFQSDRQRTRNQRQVQSRRMDKRATESTNSSANTNANANANGSSMSGLSKALEKADNKSTKENVVLSPEKKGNENDNKIANKDKDKDKEKSSTNNGNTNTNTITITNTNTNTNTANNNDNAKKSFKWMVKTTSQRKLESRQKGGKAVNAGQTITDAQNKNIKQVENDEVNNDDDDDDHQDHGHERGTSESMSLSVKDRMSLYTTDLENIDTRNQARIHFHKDSRGINEIQVDSSLKQTVASNFQKRLEKQKKGTLAPSGDGNVGEGEDAGMSGTRGSSGGLDDLLARMNRASNNGKHGSVGSSVDLSSTTESRATGVGGKRRKRGRRPKVDLGDDDDTETADANNQEKQQGGEAKEQEEQEEEELTRVTNGSMSMSTTLQVSDHSEQDKPRGQATLNDVLRVAQREHAVMLVEQFGLFQEGLLH</sequence>
<feature type="region of interest" description="Disordered" evidence="1">
    <location>
        <begin position="18"/>
        <end position="55"/>
    </location>
</feature>
<feature type="compositionally biased region" description="Basic and acidic residues" evidence="1">
    <location>
        <begin position="18"/>
        <end position="42"/>
    </location>
</feature>
<dbReference type="EMBL" id="ASPP01000716">
    <property type="protein sequence ID" value="ETO36387.1"/>
    <property type="molecule type" value="Genomic_DNA"/>
</dbReference>
<feature type="compositionally biased region" description="Polar residues" evidence="1">
    <location>
        <begin position="388"/>
        <end position="411"/>
    </location>
</feature>
<feature type="compositionally biased region" description="Basic and acidic residues" evidence="1">
    <location>
        <begin position="149"/>
        <end position="159"/>
    </location>
</feature>
<feature type="compositionally biased region" description="Basic and acidic residues" evidence="1">
    <location>
        <begin position="166"/>
        <end position="189"/>
    </location>
</feature>
<feature type="compositionally biased region" description="Basic and acidic residues" evidence="1">
    <location>
        <begin position="276"/>
        <end position="285"/>
    </location>
</feature>
<feature type="compositionally biased region" description="Acidic residues" evidence="1">
    <location>
        <begin position="264"/>
        <end position="275"/>
    </location>
</feature>
<feature type="compositionally biased region" description="Polar residues" evidence="1">
    <location>
        <begin position="465"/>
        <end position="480"/>
    </location>
</feature>